<dbReference type="PANTHER" id="PTHR10683">
    <property type="entry name" value="TRANSALDOLASE"/>
    <property type="match status" value="1"/>
</dbReference>
<dbReference type="GO" id="GO:0006098">
    <property type="term" value="P:pentose-phosphate shunt"/>
    <property type="evidence" value="ECO:0007669"/>
    <property type="project" value="UniProtKB-UniPathway"/>
</dbReference>
<evidence type="ECO:0000313" key="3">
    <source>
        <dbReference type="Proteomes" id="UP000054270"/>
    </source>
</evidence>
<dbReference type="EMBL" id="KN817559">
    <property type="protein sequence ID" value="KJA21315.1"/>
    <property type="molecule type" value="Genomic_DNA"/>
</dbReference>
<name>A0A0D2PN61_HYPSF</name>
<dbReference type="InterPro" id="IPR013785">
    <property type="entry name" value="Aldolase_TIM"/>
</dbReference>
<accession>A0A0D2PN61</accession>
<dbReference type="STRING" id="945553.A0A0D2PN61"/>
<dbReference type="OrthoDB" id="2015515at2759"/>
<dbReference type="AlphaFoldDB" id="A0A0D2PN61"/>
<dbReference type="UniPathway" id="UPA00115">
    <property type="reaction ID" value="UER00414"/>
</dbReference>
<keyword evidence="1" id="KW-0704">Schiff base</keyword>
<sequence length="318" mass="35480">MLTKIPCFFDFTQFIELASAIGDRVPGPCYVTVNPLTQNDMLSIVEAAHRLHRTFTEQSGPRELIVSIPATEAGILAAQALEREGILTSLYLVTSLVHAQACVEAGVSAISVSARSLLDLYERKRKTVYQEPNNNPGIEVIQTIVAYFKHNNIRTTVTVTDFRSVAEIGLLSECDAVCVSEEQAARLKWSQVPTALHYSEQPRVRLRAEQAKYPTNLLTRKGGFSTWFSPQSRSLTMDILHDALQILQKQMIVLEHVVEEEIIRYVKLEKQSGCDSSKMMEADGMWPHLSTTSADGKEVETFSLSNLANNSIVMDEVF</sequence>
<reference evidence="3" key="1">
    <citation type="submission" date="2014-04" db="EMBL/GenBank/DDBJ databases">
        <title>Evolutionary Origins and Diversification of the Mycorrhizal Mutualists.</title>
        <authorList>
            <consortium name="DOE Joint Genome Institute"/>
            <consortium name="Mycorrhizal Genomics Consortium"/>
            <person name="Kohler A."/>
            <person name="Kuo A."/>
            <person name="Nagy L.G."/>
            <person name="Floudas D."/>
            <person name="Copeland A."/>
            <person name="Barry K.W."/>
            <person name="Cichocki N."/>
            <person name="Veneault-Fourrey C."/>
            <person name="LaButti K."/>
            <person name="Lindquist E.A."/>
            <person name="Lipzen A."/>
            <person name="Lundell T."/>
            <person name="Morin E."/>
            <person name="Murat C."/>
            <person name="Riley R."/>
            <person name="Ohm R."/>
            <person name="Sun H."/>
            <person name="Tunlid A."/>
            <person name="Henrissat B."/>
            <person name="Grigoriev I.V."/>
            <person name="Hibbett D.S."/>
            <person name="Martin F."/>
        </authorList>
    </citation>
    <scope>NUCLEOTIDE SEQUENCE [LARGE SCALE GENOMIC DNA]</scope>
    <source>
        <strain evidence="3">FD-334 SS-4</strain>
    </source>
</reference>
<dbReference type="Proteomes" id="UP000054270">
    <property type="component" value="Unassembled WGS sequence"/>
</dbReference>
<gene>
    <name evidence="2" type="ORF">HYPSUDRAFT_140843</name>
</gene>
<protein>
    <submittedName>
        <fullName evidence="2">Uncharacterized protein</fullName>
    </submittedName>
</protein>
<proteinExistence type="predicted"/>
<dbReference type="Gene3D" id="3.20.20.70">
    <property type="entry name" value="Aldolase class I"/>
    <property type="match status" value="1"/>
</dbReference>
<organism evidence="2 3">
    <name type="scientific">Hypholoma sublateritium (strain FD-334 SS-4)</name>
    <dbReference type="NCBI Taxonomy" id="945553"/>
    <lineage>
        <taxon>Eukaryota</taxon>
        <taxon>Fungi</taxon>
        <taxon>Dikarya</taxon>
        <taxon>Basidiomycota</taxon>
        <taxon>Agaricomycotina</taxon>
        <taxon>Agaricomycetes</taxon>
        <taxon>Agaricomycetidae</taxon>
        <taxon>Agaricales</taxon>
        <taxon>Agaricineae</taxon>
        <taxon>Strophariaceae</taxon>
        <taxon>Hypholoma</taxon>
    </lineage>
</organism>
<dbReference type="SUPFAM" id="SSF51569">
    <property type="entry name" value="Aldolase"/>
    <property type="match status" value="1"/>
</dbReference>
<dbReference type="PANTHER" id="PTHR10683:SF18">
    <property type="entry name" value="TRANSALDOLASE"/>
    <property type="match status" value="1"/>
</dbReference>
<dbReference type="InterPro" id="IPR001585">
    <property type="entry name" value="TAL/FSA"/>
</dbReference>
<dbReference type="GO" id="GO:0005975">
    <property type="term" value="P:carbohydrate metabolic process"/>
    <property type="evidence" value="ECO:0007669"/>
    <property type="project" value="InterPro"/>
</dbReference>
<evidence type="ECO:0000313" key="2">
    <source>
        <dbReference type="EMBL" id="KJA21315.1"/>
    </source>
</evidence>
<evidence type="ECO:0000256" key="1">
    <source>
        <dbReference type="ARBA" id="ARBA00023270"/>
    </source>
</evidence>
<keyword evidence="3" id="KW-1185">Reference proteome</keyword>
<dbReference type="Pfam" id="PF00923">
    <property type="entry name" value="TAL_FSA"/>
    <property type="match status" value="1"/>
</dbReference>
<dbReference type="OMA" id="IRDELRW"/>